<organism evidence="3 4">
    <name type="scientific">Paradevosia shaoguanensis</name>
    <dbReference type="NCBI Taxonomy" id="1335043"/>
    <lineage>
        <taxon>Bacteria</taxon>
        <taxon>Pseudomonadati</taxon>
        <taxon>Pseudomonadota</taxon>
        <taxon>Alphaproteobacteria</taxon>
        <taxon>Hyphomicrobiales</taxon>
        <taxon>Devosiaceae</taxon>
        <taxon>Paradevosia</taxon>
    </lineage>
</organism>
<name>A0AA41UDB5_9HYPH</name>
<evidence type="ECO:0000313" key="4">
    <source>
        <dbReference type="Proteomes" id="UP001156140"/>
    </source>
</evidence>
<dbReference type="Proteomes" id="UP001156140">
    <property type="component" value="Unassembled WGS sequence"/>
</dbReference>
<feature type="transmembrane region" description="Helical" evidence="2">
    <location>
        <begin position="43"/>
        <end position="65"/>
    </location>
</feature>
<evidence type="ECO:0000256" key="1">
    <source>
        <dbReference type="SAM" id="MobiDB-lite"/>
    </source>
</evidence>
<dbReference type="AlphaFoldDB" id="A0AA41UDB5"/>
<accession>A0AA41UDB5</accession>
<comment type="caution">
    <text evidence="3">The sequence shown here is derived from an EMBL/GenBank/DDBJ whole genome shotgun (WGS) entry which is preliminary data.</text>
</comment>
<evidence type="ECO:0000313" key="3">
    <source>
        <dbReference type="EMBL" id="MCI0127139.1"/>
    </source>
</evidence>
<proteinExistence type="predicted"/>
<reference evidence="3" key="1">
    <citation type="submission" date="2022-03" db="EMBL/GenBank/DDBJ databases">
        <title>The complete genome sequence of a Methyloterrigena soli.</title>
        <authorList>
            <person name="Zi Z."/>
        </authorList>
    </citation>
    <scope>NUCLEOTIDE SEQUENCE</scope>
    <source>
        <strain evidence="3">M48</strain>
    </source>
</reference>
<keyword evidence="2" id="KW-1133">Transmembrane helix</keyword>
<dbReference type="EMBL" id="JALAZD010000001">
    <property type="protein sequence ID" value="MCI0127139.1"/>
    <property type="molecule type" value="Genomic_DNA"/>
</dbReference>
<keyword evidence="2" id="KW-0472">Membrane</keyword>
<feature type="compositionally biased region" description="Basic and acidic residues" evidence="1">
    <location>
        <begin position="7"/>
        <end position="27"/>
    </location>
</feature>
<keyword evidence="2" id="KW-0812">Transmembrane</keyword>
<protein>
    <submittedName>
        <fullName evidence="3">Uncharacterized protein</fullName>
    </submittedName>
</protein>
<gene>
    <name evidence="3" type="ORF">ML536_09900</name>
</gene>
<dbReference type="RefSeq" id="WP_035093423.1">
    <property type="nucleotide sequence ID" value="NZ_CP068983.1"/>
</dbReference>
<keyword evidence="4" id="KW-1185">Reference proteome</keyword>
<evidence type="ECO:0000256" key="2">
    <source>
        <dbReference type="SAM" id="Phobius"/>
    </source>
</evidence>
<sequence length="71" mass="7725">MSNIVKLSDRKKAKEQQAKKAAADQRARQNGSTGGSTRAKLPLLILSVLIVLLGIFWEPVLHFLATLLGRG</sequence>
<feature type="region of interest" description="Disordered" evidence="1">
    <location>
        <begin position="1"/>
        <end position="37"/>
    </location>
</feature>